<accession>A0ABW5A2A6</accession>
<keyword evidence="3" id="KW-1185">Reference proteome</keyword>
<evidence type="ECO:0000313" key="3">
    <source>
        <dbReference type="Proteomes" id="UP001597343"/>
    </source>
</evidence>
<dbReference type="Proteomes" id="UP001597343">
    <property type="component" value="Unassembled WGS sequence"/>
</dbReference>
<feature type="region of interest" description="Disordered" evidence="1">
    <location>
        <begin position="61"/>
        <end position="82"/>
    </location>
</feature>
<gene>
    <name evidence="2" type="ORF">ACFSOY_20775</name>
</gene>
<evidence type="ECO:0000313" key="2">
    <source>
        <dbReference type="EMBL" id="MFD2172382.1"/>
    </source>
</evidence>
<dbReference type="EMBL" id="JBHUIO010000024">
    <property type="protein sequence ID" value="MFD2172382.1"/>
    <property type="molecule type" value="Genomic_DNA"/>
</dbReference>
<evidence type="ECO:0000256" key="1">
    <source>
        <dbReference type="SAM" id="MobiDB-lite"/>
    </source>
</evidence>
<dbReference type="RefSeq" id="WP_386049767.1">
    <property type="nucleotide sequence ID" value="NZ_JBHUIO010000024.1"/>
</dbReference>
<dbReference type="Pfam" id="PF05069">
    <property type="entry name" value="Phage_tail_S"/>
    <property type="match status" value="1"/>
</dbReference>
<comment type="caution">
    <text evidence="2">The sequence shown here is derived from an EMBL/GenBank/DDBJ whole genome shotgun (WGS) entry which is preliminary data.</text>
</comment>
<sequence length="155" mass="17045">MDLNDLAKQLYMMADDLHAGLADGLIITATKTASNAKKRLGHYQEFWPKLKETTIRRKFGKNKTASKIRMKRGGSGSESPLVDTGIMRASITSKVDRGSLQAEVGTPAIQAATHEFGDESRGIPARPYLRPALHEEMEHIEDSLATGIAKRVRAK</sequence>
<reference evidence="3" key="1">
    <citation type="journal article" date="2019" name="Int. J. Syst. Evol. Microbiol.">
        <title>The Global Catalogue of Microorganisms (GCM) 10K type strain sequencing project: providing services to taxonomists for standard genome sequencing and annotation.</title>
        <authorList>
            <consortium name="The Broad Institute Genomics Platform"/>
            <consortium name="The Broad Institute Genome Sequencing Center for Infectious Disease"/>
            <person name="Wu L."/>
            <person name="Ma J."/>
        </authorList>
    </citation>
    <scope>NUCLEOTIDE SEQUENCE [LARGE SCALE GENOMIC DNA]</scope>
    <source>
        <strain evidence="3">CGMCC 1.13574</strain>
    </source>
</reference>
<name>A0ABW5A2A6_9BACL</name>
<dbReference type="InterPro" id="IPR006522">
    <property type="entry name" value="Phage_virion_morphogenesis"/>
</dbReference>
<protein>
    <submittedName>
        <fullName evidence="2">Phage virion morphogenesis protein</fullName>
    </submittedName>
</protein>
<organism evidence="2 3">
    <name type="scientific">Tumebacillus lipolyticus</name>
    <dbReference type="NCBI Taxonomy" id="1280370"/>
    <lineage>
        <taxon>Bacteria</taxon>
        <taxon>Bacillati</taxon>
        <taxon>Bacillota</taxon>
        <taxon>Bacilli</taxon>
        <taxon>Bacillales</taxon>
        <taxon>Alicyclobacillaceae</taxon>
        <taxon>Tumebacillus</taxon>
    </lineage>
</organism>
<proteinExistence type="predicted"/>
<feature type="compositionally biased region" description="Basic residues" evidence="1">
    <location>
        <begin position="61"/>
        <end position="72"/>
    </location>
</feature>